<evidence type="ECO:0000313" key="1">
    <source>
        <dbReference type="EMBL" id="CAI9936705.1"/>
    </source>
</evidence>
<gene>
    <name evidence="1" type="ORF">HINF_LOCUS24350</name>
    <name evidence="2" type="ORF">HINF_LOCUS40139</name>
    <name evidence="3" type="ORF">HINF_LOCUS48637</name>
    <name evidence="4" type="ORF">HINF_LOCUS75042</name>
</gene>
<dbReference type="EMBL" id="CATOUU010000641">
    <property type="protein sequence ID" value="CAI9936705.1"/>
    <property type="molecule type" value="Genomic_DNA"/>
</dbReference>
<keyword evidence="5" id="KW-1185">Reference proteome</keyword>
<organism evidence="1">
    <name type="scientific">Hexamita inflata</name>
    <dbReference type="NCBI Taxonomy" id="28002"/>
    <lineage>
        <taxon>Eukaryota</taxon>
        <taxon>Metamonada</taxon>
        <taxon>Diplomonadida</taxon>
        <taxon>Hexamitidae</taxon>
        <taxon>Hexamitinae</taxon>
        <taxon>Hexamita</taxon>
    </lineage>
</organism>
<evidence type="ECO:0000313" key="5">
    <source>
        <dbReference type="Proteomes" id="UP001642409"/>
    </source>
</evidence>
<evidence type="ECO:0000313" key="3">
    <source>
        <dbReference type="EMBL" id="CAL6059204.1"/>
    </source>
</evidence>
<reference evidence="1" key="1">
    <citation type="submission" date="2023-06" db="EMBL/GenBank/DDBJ databases">
        <authorList>
            <person name="Kurt Z."/>
        </authorList>
    </citation>
    <scope>NUCLEOTIDE SEQUENCE</scope>
</reference>
<dbReference type="AlphaFoldDB" id="A0AA86PD29"/>
<name>A0AA86PD29_9EUKA</name>
<reference evidence="3 5" key="2">
    <citation type="submission" date="2024-07" db="EMBL/GenBank/DDBJ databases">
        <authorList>
            <person name="Akdeniz Z."/>
        </authorList>
    </citation>
    <scope>NUCLEOTIDE SEQUENCE [LARGE SCALE GENOMIC DNA]</scope>
</reference>
<proteinExistence type="predicted"/>
<dbReference type="EMBL" id="CATOUU010000832">
    <property type="protein sequence ID" value="CAI9952494.1"/>
    <property type="molecule type" value="Genomic_DNA"/>
</dbReference>
<sequence>MQLQNAKAEMNRCQKEFDVTYKNIEKIFLDRLNGSLMKRGYSTISSFENATIIKKEIKVKNENSTQKVENEEGLPKLNGIEQLNTYLPQSTNNNITNAETGIYFQKYQVTNIKPTRLYNNYFISIIINYYLY</sequence>
<dbReference type="EMBL" id="CAXDID020000654">
    <property type="protein sequence ID" value="CAL6108595.1"/>
    <property type="molecule type" value="Genomic_DNA"/>
</dbReference>
<protein>
    <submittedName>
        <fullName evidence="3">Hypothetical_protein</fullName>
    </submittedName>
</protein>
<evidence type="ECO:0000313" key="4">
    <source>
        <dbReference type="EMBL" id="CAL6108595.1"/>
    </source>
</evidence>
<dbReference type="EMBL" id="CAXDID020000224">
    <property type="protein sequence ID" value="CAL6059204.1"/>
    <property type="molecule type" value="Genomic_DNA"/>
</dbReference>
<evidence type="ECO:0000313" key="2">
    <source>
        <dbReference type="EMBL" id="CAI9952494.1"/>
    </source>
</evidence>
<comment type="caution">
    <text evidence="1">The sequence shown here is derived from an EMBL/GenBank/DDBJ whole genome shotgun (WGS) entry which is preliminary data.</text>
</comment>
<accession>A0AA86PD29</accession>
<dbReference type="Proteomes" id="UP001642409">
    <property type="component" value="Unassembled WGS sequence"/>
</dbReference>